<evidence type="ECO:0000256" key="3">
    <source>
        <dbReference type="ARBA" id="ARBA00004651"/>
    </source>
</evidence>
<dbReference type="Proteomes" id="UP001152592">
    <property type="component" value="Unassembled WGS sequence"/>
</dbReference>
<keyword evidence="13" id="KW-0445">Lipid transport</keyword>
<dbReference type="GO" id="GO:0044539">
    <property type="term" value="P:long-chain fatty acid import into cell"/>
    <property type="evidence" value="ECO:0007669"/>
    <property type="project" value="TreeGrafter"/>
</dbReference>
<evidence type="ECO:0000256" key="9">
    <source>
        <dbReference type="ARBA" id="ARBA00022692"/>
    </source>
</evidence>
<dbReference type="GO" id="GO:0005778">
    <property type="term" value="C:peroxisomal membrane"/>
    <property type="evidence" value="ECO:0007669"/>
    <property type="project" value="UniProtKB-SubCell"/>
</dbReference>
<dbReference type="InterPro" id="IPR020845">
    <property type="entry name" value="AMP-binding_CS"/>
</dbReference>
<dbReference type="AlphaFoldDB" id="A0A9W4I7U8"/>
<evidence type="ECO:0000256" key="4">
    <source>
        <dbReference type="ARBA" id="ARBA00006432"/>
    </source>
</evidence>
<sequence length="633" mass="69674">MEIGTAAVAALAGATTLAAYLDAKFHIRKDVEVVLAVKRGERALARAFSEGRVSAWLVFLETAKKYPNTTAIWTREQTFTYRVCHKKACQYAHYFLSEGVKKGDLVAFYLQNCAEFLFAWIGLWSIGCAPAAINYNLSGEALIHCLKISGATIILADEDSTCLANLEDCRATLTTELGMKPVTLNDSLGAYISTFPTTDPPVELSLHVKPDYPSILLYTSGTTGMPKATAFTMGRMFGGLHTRSVAVGDVPGPDGDRWYSCMPLYHGTAAICVGTALSLGVSVALAPKFSVRNFWTDIRDSNATYFVYVGETARYLLAPPPSAQDKNHRVKGMYGNGLRPDVWEKFRERFGIAEIQEFFSSSEGIFTLLNRNSGPFTSGCVGHHGALLRGVLKNTYVPVSIDSETGQVICDSKTGFAIQPSLEKGGEILVNIPNEQAFQGYWNNGEATQKKFLRDVFVKGDLYYRTGDALRRQNDGRWYFVDRLGDTFRWKSENVSTAEVAEVLGHFPGIQEANVYGVLIPNHEGRAGCAALQIAPEARSSLDFAELARFTQSKLPRYAVPVFLRVVENSSHIHNNKQNKVPLRDEGVDPVLIGTKVPEGKGDQLLWLPPSGEAYKPFKEKDWARLTEGGARL</sequence>
<dbReference type="Gene3D" id="3.30.300.30">
    <property type="match status" value="1"/>
</dbReference>
<evidence type="ECO:0000256" key="13">
    <source>
        <dbReference type="ARBA" id="ARBA00023055"/>
    </source>
</evidence>
<dbReference type="InterPro" id="IPR000873">
    <property type="entry name" value="AMP-dep_synth/lig_dom"/>
</dbReference>
<dbReference type="FunFam" id="3.30.300.30:FF:000002">
    <property type="entry name" value="Long-chain fatty acid transport protein 1"/>
    <property type="match status" value="1"/>
</dbReference>
<evidence type="ECO:0000256" key="15">
    <source>
        <dbReference type="ARBA" id="ARBA00023140"/>
    </source>
</evidence>
<protein>
    <recommendedName>
        <fullName evidence="18">Very long-chain fatty acid transport protein</fullName>
    </recommendedName>
    <alternativeName>
        <fullName evidence="19">Very-long-chain acyl-CoA synthetase</fullName>
    </alternativeName>
</protein>
<dbReference type="GO" id="GO:0009898">
    <property type="term" value="C:cytoplasmic side of plasma membrane"/>
    <property type="evidence" value="ECO:0007669"/>
    <property type="project" value="TreeGrafter"/>
</dbReference>
<evidence type="ECO:0000256" key="8">
    <source>
        <dbReference type="ARBA" id="ARBA00022677"/>
    </source>
</evidence>
<evidence type="ECO:0000313" key="22">
    <source>
        <dbReference type="Proteomes" id="UP001152592"/>
    </source>
</evidence>
<feature type="domain" description="AMP-dependent synthetase/ligase" evidence="20">
    <location>
        <begin position="61"/>
        <end position="442"/>
    </location>
</feature>
<keyword evidence="7" id="KW-0436">Ligase</keyword>
<evidence type="ECO:0000256" key="11">
    <source>
        <dbReference type="ARBA" id="ARBA00022840"/>
    </source>
</evidence>
<keyword evidence="15" id="KW-0576">Peroxisome</keyword>
<comment type="similarity">
    <text evidence="4">Belongs to the ATP-dependent AMP-binding enzyme family.</text>
</comment>
<comment type="caution">
    <text evidence="21">The sequence shown here is derived from an EMBL/GenBank/DDBJ whole genome shotgun (WGS) entry which is preliminary data.</text>
</comment>
<dbReference type="PANTHER" id="PTHR43107">
    <property type="entry name" value="LONG-CHAIN FATTY ACID TRANSPORT PROTEIN"/>
    <property type="match status" value="1"/>
</dbReference>
<evidence type="ECO:0000256" key="7">
    <source>
        <dbReference type="ARBA" id="ARBA00022598"/>
    </source>
</evidence>
<dbReference type="PROSITE" id="PS00455">
    <property type="entry name" value="AMP_BINDING"/>
    <property type="match status" value="1"/>
</dbReference>
<comment type="subcellular location">
    <subcellularLocation>
        <location evidence="3">Cell membrane</location>
        <topology evidence="3">Multi-pass membrane protein</topology>
    </subcellularLocation>
    <subcellularLocation>
        <location evidence="1">Lipid droplet</location>
    </subcellularLocation>
    <subcellularLocation>
        <location evidence="2">Peroxisome membrane</location>
        <topology evidence="2">Multi-pass membrane protein</topology>
    </subcellularLocation>
</comment>
<dbReference type="GO" id="GO:0005524">
    <property type="term" value="F:ATP binding"/>
    <property type="evidence" value="ECO:0007669"/>
    <property type="project" value="UniProtKB-KW"/>
</dbReference>
<evidence type="ECO:0000256" key="10">
    <source>
        <dbReference type="ARBA" id="ARBA00022741"/>
    </source>
</evidence>
<dbReference type="GO" id="GO:0005324">
    <property type="term" value="F:long-chain fatty acid transmembrane transporter activity"/>
    <property type="evidence" value="ECO:0007669"/>
    <property type="project" value="TreeGrafter"/>
</dbReference>
<keyword evidence="11" id="KW-0067">ATP-binding</keyword>
<proteinExistence type="inferred from homology"/>
<dbReference type="GO" id="GO:0004467">
    <property type="term" value="F:long-chain fatty acid-CoA ligase activity"/>
    <property type="evidence" value="ECO:0007669"/>
    <property type="project" value="TreeGrafter"/>
</dbReference>
<keyword evidence="10" id="KW-0547">Nucleotide-binding</keyword>
<evidence type="ECO:0000256" key="18">
    <source>
        <dbReference type="ARBA" id="ARBA00068795"/>
    </source>
</evidence>
<reference evidence="21" key="1">
    <citation type="submission" date="2021-07" db="EMBL/GenBank/DDBJ databases">
        <authorList>
            <person name="Branca A.L. A."/>
        </authorList>
    </citation>
    <scope>NUCLEOTIDE SEQUENCE</scope>
</reference>
<evidence type="ECO:0000256" key="1">
    <source>
        <dbReference type="ARBA" id="ARBA00004502"/>
    </source>
</evidence>
<keyword evidence="6" id="KW-1003">Cell membrane</keyword>
<dbReference type="FunFam" id="3.40.50.12780:FF:000019">
    <property type="entry name" value="Long-chain fatty acid transporter"/>
    <property type="match status" value="1"/>
</dbReference>
<comment type="catalytic activity">
    <reaction evidence="16">
        <text>a very long-chain fatty acid + ATP + CoA = a very long-chain fatty acyl-CoA + AMP + diphosphate</text>
        <dbReference type="Rhea" id="RHEA:54536"/>
        <dbReference type="ChEBI" id="CHEBI:30616"/>
        <dbReference type="ChEBI" id="CHEBI:33019"/>
        <dbReference type="ChEBI" id="CHEBI:57287"/>
        <dbReference type="ChEBI" id="CHEBI:58950"/>
        <dbReference type="ChEBI" id="CHEBI:138261"/>
        <dbReference type="ChEBI" id="CHEBI:456215"/>
    </reaction>
</comment>
<evidence type="ECO:0000256" key="14">
    <source>
        <dbReference type="ARBA" id="ARBA00023136"/>
    </source>
</evidence>
<comment type="function">
    <text evidence="17">Acyl-CoA synthetase required for both the import of long chain fatty acids (LCFAs) (C14-C18) and the activation very long chain fatty acids (VLCFAs) (C20-C26) by esterification of the fatty acids into metabolically active CoA-thioesters for subsequent degradation or incorporation into phospholipids. The transport and fatty acyl-CoA synthetase activities are genetically separable and are thus independent activities. Esterifies VLCFAs in the peroxisome matrix. The VLCFAs are actively transported into peroxisomes by a PXA1-PXA2 heterodimeric transporter in the peroxisomal membrane.</text>
</comment>
<dbReference type="SUPFAM" id="SSF56801">
    <property type="entry name" value="Acetyl-CoA synthetase-like"/>
    <property type="match status" value="1"/>
</dbReference>
<keyword evidence="5" id="KW-0813">Transport</keyword>
<evidence type="ECO:0000256" key="5">
    <source>
        <dbReference type="ARBA" id="ARBA00022448"/>
    </source>
</evidence>
<dbReference type="Pfam" id="PF00501">
    <property type="entry name" value="AMP-binding"/>
    <property type="match status" value="1"/>
</dbReference>
<name>A0A9W4I7U8_9EURO</name>
<organism evidence="21 22">
    <name type="scientific">Penicillium salamii</name>
    <dbReference type="NCBI Taxonomy" id="1612424"/>
    <lineage>
        <taxon>Eukaryota</taxon>
        <taxon>Fungi</taxon>
        <taxon>Dikarya</taxon>
        <taxon>Ascomycota</taxon>
        <taxon>Pezizomycotina</taxon>
        <taxon>Eurotiomycetes</taxon>
        <taxon>Eurotiomycetidae</taxon>
        <taxon>Eurotiales</taxon>
        <taxon>Aspergillaceae</taxon>
        <taxon>Penicillium</taxon>
    </lineage>
</organism>
<dbReference type="GO" id="GO:0005811">
    <property type="term" value="C:lipid droplet"/>
    <property type="evidence" value="ECO:0007669"/>
    <property type="project" value="UniProtKB-SubCell"/>
</dbReference>
<dbReference type="OrthoDB" id="2129491at2759"/>
<evidence type="ECO:0000256" key="12">
    <source>
        <dbReference type="ARBA" id="ARBA00022989"/>
    </source>
</evidence>
<keyword evidence="9" id="KW-0812">Transmembrane</keyword>
<keyword evidence="14" id="KW-0472">Membrane</keyword>
<evidence type="ECO:0000256" key="2">
    <source>
        <dbReference type="ARBA" id="ARBA00004585"/>
    </source>
</evidence>
<dbReference type="InterPro" id="IPR042099">
    <property type="entry name" value="ANL_N_sf"/>
</dbReference>
<dbReference type="PANTHER" id="PTHR43107:SF6">
    <property type="entry name" value="ACYL-COA SYNTHETASE FAMILY PROTEIN (CEFD1), PUTATIVE (AFU_ORTHOLOGUE AFUA_6G03630)-RELATED"/>
    <property type="match status" value="1"/>
</dbReference>
<keyword evidence="8" id="KW-0551">Lipid droplet</keyword>
<dbReference type="InterPro" id="IPR045851">
    <property type="entry name" value="AMP-bd_C_sf"/>
</dbReference>
<evidence type="ECO:0000256" key="19">
    <source>
        <dbReference type="ARBA" id="ARBA00078285"/>
    </source>
</evidence>
<dbReference type="Gene3D" id="3.40.50.12780">
    <property type="entry name" value="N-terminal domain of ligase-like"/>
    <property type="match status" value="1"/>
</dbReference>
<evidence type="ECO:0000256" key="17">
    <source>
        <dbReference type="ARBA" id="ARBA00060276"/>
    </source>
</evidence>
<gene>
    <name evidence="21" type="ORF">PSALAMII_LOCUS353</name>
</gene>
<keyword evidence="12" id="KW-1133">Transmembrane helix</keyword>
<dbReference type="EMBL" id="CAJVPD010000014">
    <property type="protein sequence ID" value="CAG8234525.1"/>
    <property type="molecule type" value="Genomic_DNA"/>
</dbReference>
<evidence type="ECO:0000313" key="21">
    <source>
        <dbReference type="EMBL" id="CAG8234525.1"/>
    </source>
</evidence>
<evidence type="ECO:0000256" key="6">
    <source>
        <dbReference type="ARBA" id="ARBA00022475"/>
    </source>
</evidence>
<evidence type="ECO:0000256" key="16">
    <source>
        <dbReference type="ARBA" id="ARBA00051585"/>
    </source>
</evidence>
<evidence type="ECO:0000259" key="20">
    <source>
        <dbReference type="Pfam" id="PF00501"/>
    </source>
</evidence>
<accession>A0A9W4I7U8</accession>